<name>A0A9J6H0H7_HAELO</name>
<proteinExistence type="predicted"/>
<evidence type="ECO:0000313" key="2">
    <source>
        <dbReference type="Proteomes" id="UP000821853"/>
    </source>
</evidence>
<sequence length="293" mass="32761">MSQNINCEDADIEVHSGANRLIELPARHSSSASPPQLTHTAVAARSQTSAPPTPSRLPYLAVSGVGALEVICNTDECGWVRDYMAGKMNWSVNPCGDIYAHVCSGVESNPLLFLTICPRLPDVESRAYRERAPGMMTLDVEKFFHKYLNENEQQYHKYPGIFLHQATSFLPKCQSDEKGDKNLMSLRALLEEYNLGDWPYDKSPADVSIATIVTFVDRDLGVFPFARVYLRKPFEADRGYTVNIDAPSLTMKRYNLAYLNESPENFTMKVVPALTLFDSSHDGRSLGYHTARG</sequence>
<evidence type="ECO:0000313" key="1">
    <source>
        <dbReference type="EMBL" id="KAH9380220.1"/>
    </source>
</evidence>
<gene>
    <name evidence="1" type="ORF">HPB48_003298</name>
</gene>
<accession>A0A9J6H0H7</accession>
<dbReference type="GO" id="GO:0008237">
    <property type="term" value="F:metallopeptidase activity"/>
    <property type="evidence" value="ECO:0007669"/>
    <property type="project" value="InterPro"/>
</dbReference>
<dbReference type="OrthoDB" id="6476563at2759"/>
<dbReference type="Gene3D" id="3.40.390.10">
    <property type="entry name" value="Collagenase (Catalytic Domain)"/>
    <property type="match status" value="1"/>
</dbReference>
<reference evidence="1 2" key="1">
    <citation type="journal article" date="2020" name="Cell">
        <title>Large-Scale Comparative Analyses of Tick Genomes Elucidate Their Genetic Diversity and Vector Capacities.</title>
        <authorList>
            <consortium name="Tick Genome and Microbiome Consortium (TIGMIC)"/>
            <person name="Jia N."/>
            <person name="Wang J."/>
            <person name="Shi W."/>
            <person name="Du L."/>
            <person name="Sun Y."/>
            <person name="Zhan W."/>
            <person name="Jiang J.F."/>
            <person name="Wang Q."/>
            <person name="Zhang B."/>
            <person name="Ji P."/>
            <person name="Bell-Sakyi L."/>
            <person name="Cui X.M."/>
            <person name="Yuan T.T."/>
            <person name="Jiang B.G."/>
            <person name="Yang W.F."/>
            <person name="Lam T.T."/>
            <person name="Chang Q.C."/>
            <person name="Ding S.J."/>
            <person name="Wang X.J."/>
            <person name="Zhu J.G."/>
            <person name="Ruan X.D."/>
            <person name="Zhao L."/>
            <person name="Wei J.T."/>
            <person name="Ye R.Z."/>
            <person name="Que T.C."/>
            <person name="Du C.H."/>
            <person name="Zhou Y.H."/>
            <person name="Cheng J.X."/>
            <person name="Dai P.F."/>
            <person name="Guo W.B."/>
            <person name="Han X.H."/>
            <person name="Huang E.J."/>
            <person name="Li L.F."/>
            <person name="Wei W."/>
            <person name="Gao Y.C."/>
            <person name="Liu J.Z."/>
            <person name="Shao H.Z."/>
            <person name="Wang X."/>
            <person name="Wang C.C."/>
            <person name="Yang T.C."/>
            <person name="Huo Q.B."/>
            <person name="Li W."/>
            <person name="Chen H.Y."/>
            <person name="Chen S.E."/>
            <person name="Zhou L.G."/>
            <person name="Ni X.B."/>
            <person name="Tian J.H."/>
            <person name="Sheng Y."/>
            <person name="Liu T."/>
            <person name="Pan Y.S."/>
            <person name="Xia L.Y."/>
            <person name="Li J."/>
            <person name="Zhao F."/>
            <person name="Cao W.C."/>
        </authorList>
    </citation>
    <scope>NUCLEOTIDE SEQUENCE [LARGE SCALE GENOMIC DNA]</scope>
    <source>
        <strain evidence="1">HaeL-2018</strain>
    </source>
</reference>
<dbReference type="SUPFAM" id="SSF55486">
    <property type="entry name" value="Metalloproteases ('zincins'), catalytic domain"/>
    <property type="match status" value="1"/>
</dbReference>
<protein>
    <submittedName>
        <fullName evidence="1">Uncharacterized protein</fullName>
    </submittedName>
</protein>
<keyword evidence="2" id="KW-1185">Reference proteome</keyword>
<comment type="caution">
    <text evidence="1">The sequence shown here is derived from an EMBL/GenBank/DDBJ whole genome shotgun (WGS) entry which is preliminary data.</text>
</comment>
<dbReference type="VEuPathDB" id="VectorBase:HLOH_045059"/>
<dbReference type="EMBL" id="JABSTR010000010">
    <property type="protein sequence ID" value="KAH9380220.1"/>
    <property type="molecule type" value="Genomic_DNA"/>
</dbReference>
<dbReference type="Proteomes" id="UP000821853">
    <property type="component" value="Chromosome 8"/>
</dbReference>
<dbReference type="AlphaFoldDB" id="A0A9J6H0H7"/>
<dbReference type="Gene3D" id="1.10.1380.10">
    <property type="entry name" value="Neutral endopeptidase , domain2"/>
    <property type="match status" value="1"/>
</dbReference>
<organism evidence="1 2">
    <name type="scientific">Haemaphysalis longicornis</name>
    <name type="common">Bush tick</name>
    <dbReference type="NCBI Taxonomy" id="44386"/>
    <lineage>
        <taxon>Eukaryota</taxon>
        <taxon>Metazoa</taxon>
        <taxon>Ecdysozoa</taxon>
        <taxon>Arthropoda</taxon>
        <taxon>Chelicerata</taxon>
        <taxon>Arachnida</taxon>
        <taxon>Acari</taxon>
        <taxon>Parasitiformes</taxon>
        <taxon>Ixodida</taxon>
        <taxon>Ixodoidea</taxon>
        <taxon>Ixodidae</taxon>
        <taxon>Haemaphysalinae</taxon>
        <taxon>Haemaphysalis</taxon>
    </lineage>
</organism>
<dbReference type="InterPro" id="IPR042089">
    <property type="entry name" value="Peptidase_M13_dom_2"/>
</dbReference>
<dbReference type="InterPro" id="IPR024079">
    <property type="entry name" value="MetalloPept_cat_dom_sf"/>
</dbReference>